<proteinExistence type="predicted"/>
<dbReference type="EMBL" id="SJPK01000001">
    <property type="protein sequence ID" value="TWT74894.1"/>
    <property type="molecule type" value="Genomic_DNA"/>
</dbReference>
<evidence type="ECO:0000313" key="4">
    <source>
        <dbReference type="Proteomes" id="UP000318053"/>
    </source>
</evidence>
<comment type="caution">
    <text evidence="3">The sequence shown here is derived from an EMBL/GenBank/DDBJ whole genome shotgun (WGS) entry which is preliminary data.</text>
</comment>
<keyword evidence="2" id="KW-0238">DNA-binding</keyword>
<dbReference type="Gene3D" id="1.10.287.1120">
    <property type="entry name" value="Bipartite methylase S protein"/>
    <property type="match status" value="1"/>
</dbReference>
<dbReference type="GO" id="GO:0009307">
    <property type="term" value="P:DNA restriction-modification system"/>
    <property type="evidence" value="ECO:0007669"/>
    <property type="project" value="UniProtKB-KW"/>
</dbReference>
<dbReference type="GO" id="GO:0003677">
    <property type="term" value="F:DNA binding"/>
    <property type="evidence" value="ECO:0007669"/>
    <property type="project" value="UniProtKB-KW"/>
</dbReference>
<keyword evidence="1" id="KW-0680">Restriction system</keyword>
<evidence type="ECO:0000313" key="3">
    <source>
        <dbReference type="EMBL" id="TWT74894.1"/>
    </source>
</evidence>
<reference evidence="3 4" key="1">
    <citation type="submission" date="2019-02" db="EMBL/GenBank/DDBJ databases">
        <title>Deep-cultivation of Planctomycetes and their phenomic and genomic characterization uncovers novel biology.</title>
        <authorList>
            <person name="Wiegand S."/>
            <person name="Jogler M."/>
            <person name="Boedeker C."/>
            <person name="Pinto D."/>
            <person name="Vollmers J."/>
            <person name="Rivas-Marin E."/>
            <person name="Kohn T."/>
            <person name="Peeters S.H."/>
            <person name="Heuer A."/>
            <person name="Rast P."/>
            <person name="Oberbeckmann S."/>
            <person name="Bunk B."/>
            <person name="Jeske O."/>
            <person name="Meyerdierks A."/>
            <person name="Storesund J.E."/>
            <person name="Kallscheuer N."/>
            <person name="Luecker S."/>
            <person name="Lage O.M."/>
            <person name="Pohl T."/>
            <person name="Merkel B.J."/>
            <person name="Hornburger P."/>
            <person name="Mueller R.-W."/>
            <person name="Bruemmer F."/>
            <person name="Labrenz M."/>
            <person name="Spormann A.M."/>
            <person name="Op Den Camp H."/>
            <person name="Overmann J."/>
            <person name="Amann R."/>
            <person name="Jetten M.S.M."/>
            <person name="Mascher T."/>
            <person name="Medema M.H."/>
            <person name="Devos D.P."/>
            <person name="Kaster A.-K."/>
            <person name="Ovreas L."/>
            <person name="Rohde M."/>
            <person name="Galperin M.Y."/>
            <person name="Jogler C."/>
        </authorList>
    </citation>
    <scope>NUCLEOTIDE SEQUENCE [LARGE SCALE GENOMIC DNA]</scope>
    <source>
        <strain evidence="3 4">CA85</strain>
    </source>
</reference>
<dbReference type="PANTHER" id="PTHR43140:SF1">
    <property type="entry name" value="TYPE I RESTRICTION ENZYME ECOKI SPECIFICITY SUBUNIT"/>
    <property type="match status" value="1"/>
</dbReference>
<sequence>MNAVLQQHYANMISSSVEWAEMTPGHWEIQHLGRLFRESSRRASTRTELGYPILSVSIHDGISDKEMNEEELDRKITRSDDRSLYKVVEENDLAYNMMRAWQGGFGAAQVNGLISPAYVVCKPRTSLPSRFFELLLRTPTAVTELKRFSRGITDFRLRLYWDDFKKIEVAVPPECEQKQILAFLDYETAKIDALIEKQQQLIALLGEKRQAVISHAVTKGLNPDAPMRDSGVEWLGEVPEHWEVCRLKHNVRDGGIQMGPFGTSLVNVLREPAAYCVYGQANTISGNFINVSRWLPAAIFRGLAHYKLVPDDIVLTRKGSLGNCRVVPKDVPEGIIDSDTIRIRTHSGKLDPKFLAKLMHDAHYVSVQIDLNRRGAILPGLNSAVVGNLLLAVPPLKEQTAILLDLAKRTTGIDDVINSVCDQLALLNERRTALISAAVTGKIDVRDWQPPSTDPIQATKPEVA</sequence>
<dbReference type="InterPro" id="IPR044946">
    <property type="entry name" value="Restrct_endonuc_typeI_TRD_sf"/>
</dbReference>
<dbReference type="PANTHER" id="PTHR43140">
    <property type="entry name" value="TYPE-1 RESTRICTION ENZYME ECOKI SPECIFICITY PROTEIN"/>
    <property type="match status" value="1"/>
</dbReference>
<evidence type="ECO:0000256" key="1">
    <source>
        <dbReference type="ARBA" id="ARBA00022747"/>
    </source>
</evidence>
<dbReference type="AlphaFoldDB" id="A0A5C5YJ48"/>
<keyword evidence="4" id="KW-1185">Reference proteome</keyword>
<name>A0A5C5YJ48_9BACT</name>
<gene>
    <name evidence="3" type="ORF">CA85_01800</name>
</gene>
<evidence type="ECO:0000256" key="2">
    <source>
        <dbReference type="ARBA" id="ARBA00023125"/>
    </source>
</evidence>
<organism evidence="3 4">
    <name type="scientific">Allorhodopirellula solitaria</name>
    <dbReference type="NCBI Taxonomy" id="2527987"/>
    <lineage>
        <taxon>Bacteria</taxon>
        <taxon>Pseudomonadati</taxon>
        <taxon>Planctomycetota</taxon>
        <taxon>Planctomycetia</taxon>
        <taxon>Pirellulales</taxon>
        <taxon>Pirellulaceae</taxon>
        <taxon>Allorhodopirellula</taxon>
    </lineage>
</organism>
<accession>A0A5C5YJ48</accession>
<dbReference type="OrthoDB" id="9795776at2"/>
<dbReference type="RefSeq" id="WP_146389294.1">
    <property type="nucleotide sequence ID" value="NZ_SJPK01000001.1"/>
</dbReference>
<protein>
    <submittedName>
        <fullName evidence="3">EcoKI restriction-modification system protein HsdS</fullName>
    </submittedName>
</protein>
<dbReference type="SUPFAM" id="SSF116734">
    <property type="entry name" value="DNA methylase specificity domain"/>
    <property type="match status" value="2"/>
</dbReference>
<dbReference type="Proteomes" id="UP000318053">
    <property type="component" value="Unassembled WGS sequence"/>
</dbReference>
<dbReference type="InterPro" id="IPR051212">
    <property type="entry name" value="Type-I_RE_S_subunit"/>
</dbReference>
<dbReference type="Gene3D" id="3.90.220.20">
    <property type="entry name" value="DNA methylase specificity domains"/>
    <property type="match status" value="2"/>
</dbReference>